<protein>
    <recommendedName>
        <fullName evidence="4">Glycosomal membrane protein</fullName>
    </recommendedName>
</protein>
<dbReference type="EMBL" id="MKKU01000249">
    <property type="protein sequence ID" value="RNF17896.1"/>
    <property type="molecule type" value="Genomic_DNA"/>
</dbReference>
<sequence>MMEEKGTLVPFCASVDAYVKKGAGIDLVLKSLAGLSRLVSLYSKDEETRQSYANFGSAIINCRMLANHFRHVASLNSAIVTLKQRNGRPLLSWLCLFGSFFFRSLEQVFGDLNYYQSVVMRHWDRNKLSRGYWFFKSLSLTCGFFYELLGLQANLASPEWPKKSAAGRKQVLWDTLISLLRYTFDMVVYYQWVSWYNPYKTVQYASAAAAGLLGVYVVWNDTQAARLAEAKRASSVNGPMNGKKEKEIAKPNKAATAA</sequence>
<name>A0A422PJK9_9TRYP</name>
<dbReference type="RefSeq" id="XP_029228294.1">
    <property type="nucleotide sequence ID" value="XM_029371573.1"/>
</dbReference>
<dbReference type="GeneID" id="40318274"/>
<organism evidence="2 3">
    <name type="scientific">Trypanosoma conorhini</name>
    <dbReference type="NCBI Taxonomy" id="83891"/>
    <lineage>
        <taxon>Eukaryota</taxon>
        <taxon>Discoba</taxon>
        <taxon>Euglenozoa</taxon>
        <taxon>Kinetoplastea</taxon>
        <taxon>Metakinetoplastina</taxon>
        <taxon>Trypanosomatida</taxon>
        <taxon>Trypanosomatidae</taxon>
        <taxon>Trypanosoma</taxon>
    </lineage>
</organism>
<gene>
    <name evidence="2" type="ORF">Tco025E_04663</name>
</gene>
<comment type="caution">
    <text evidence="2">The sequence shown here is derived from an EMBL/GenBank/DDBJ whole genome shotgun (WGS) entry which is preliminary data.</text>
</comment>
<dbReference type="OrthoDB" id="270034at2759"/>
<feature type="region of interest" description="Disordered" evidence="1">
    <location>
        <begin position="235"/>
        <end position="258"/>
    </location>
</feature>
<dbReference type="AlphaFoldDB" id="A0A422PJK9"/>
<evidence type="ECO:0000313" key="2">
    <source>
        <dbReference type="EMBL" id="RNF17896.1"/>
    </source>
</evidence>
<evidence type="ECO:0000256" key="1">
    <source>
        <dbReference type="SAM" id="MobiDB-lite"/>
    </source>
</evidence>
<accession>A0A422PJK9</accession>
<reference evidence="2 3" key="1">
    <citation type="journal article" date="2018" name="BMC Genomics">
        <title>Genomic comparison of Trypanosoma conorhini and Trypanosoma rangeli to Trypanosoma cruzi strains of high and low virulence.</title>
        <authorList>
            <person name="Bradwell K.R."/>
            <person name="Koparde V.N."/>
            <person name="Matveyev A.V."/>
            <person name="Serrano M.G."/>
            <person name="Alves J.M."/>
            <person name="Parikh H."/>
            <person name="Huang B."/>
            <person name="Lee V."/>
            <person name="Espinosa-Alvarez O."/>
            <person name="Ortiz P.A."/>
            <person name="Costa-Martins A.G."/>
            <person name="Teixeira M.M."/>
            <person name="Buck G.A."/>
        </authorList>
    </citation>
    <scope>NUCLEOTIDE SEQUENCE [LARGE SCALE GENOMIC DNA]</scope>
    <source>
        <strain evidence="2 3">025E</strain>
    </source>
</reference>
<evidence type="ECO:0008006" key="4">
    <source>
        <dbReference type="Google" id="ProtNLM"/>
    </source>
</evidence>
<dbReference type="Proteomes" id="UP000284403">
    <property type="component" value="Unassembled WGS sequence"/>
</dbReference>
<keyword evidence="3" id="KW-1185">Reference proteome</keyword>
<evidence type="ECO:0000313" key="3">
    <source>
        <dbReference type="Proteomes" id="UP000284403"/>
    </source>
</evidence>
<proteinExistence type="predicted"/>